<evidence type="ECO:0000259" key="12">
    <source>
        <dbReference type="SMART" id="SM00984"/>
    </source>
</evidence>
<evidence type="ECO:0000256" key="7">
    <source>
        <dbReference type="ARBA" id="ARBA00047473"/>
    </source>
</evidence>
<dbReference type="PANTHER" id="PTHR43750">
    <property type="entry name" value="UDP-GLUCOSE 6-DEHYDROGENASE TUAD"/>
    <property type="match status" value="1"/>
</dbReference>
<dbReference type="GO" id="GO:0003979">
    <property type="term" value="F:UDP-glucose 6-dehydrogenase activity"/>
    <property type="evidence" value="ECO:0007669"/>
    <property type="project" value="UniProtKB-EC"/>
</dbReference>
<evidence type="ECO:0000256" key="1">
    <source>
        <dbReference type="ARBA" id="ARBA00004701"/>
    </source>
</evidence>
<dbReference type="Pfam" id="PF03721">
    <property type="entry name" value="UDPG_MGDP_dh_N"/>
    <property type="match status" value="2"/>
</dbReference>
<feature type="active site" description="Nucleophile" evidence="8">
    <location>
        <position position="1029"/>
    </location>
</feature>
<evidence type="ECO:0000256" key="9">
    <source>
        <dbReference type="PIRSR" id="PIRSR500134-2"/>
    </source>
</evidence>
<comment type="pathway">
    <text evidence="1">Nucleotide-sugar biosynthesis; UDP-alpha-D-glucuronate biosynthesis; UDP-alpha-D-glucuronate from UDP-alpha-D-glucose: step 1/1.</text>
</comment>
<dbReference type="PIRSF" id="PIRSF000124">
    <property type="entry name" value="UDPglc_GDPman_dh"/>
    <property type="match status" value="1"/>
</dbReference>
<feature type="binding site" evidence="10">
    <location>
        <position position="745"/>
    </location>
    <ligand>
        <name>NAD(+)</name>
        <dbReference type="ChEBI" id="CHEBI:57540"/>
    </ligand>
</feature>
<evidence type="ECO:0000256" key="5">
    <source>
        <dbReference type="ARBA" id="ARBA00023002"/>
    </source>
</evidence>
<sequence>MRLNVLTNKIIALVSVSTLVWTNMLAYSEINTSQMPADLTANTRTKSVYSAGLASLYLGVHAPDAALSTEVAHSELRSSRSSHRIPVFNAVQLQLIEDSLNLLPHRKEDDYVVDVRDIPIIKEVLKVHKWGEVQRELDPLFLELGFVPSTDPYRYRRSQKEDTPGVLILGLDETALGIMEAHRIKGANVVGYDSSPENMRALEQLWQTRARPITEGIEFSSTSTTLFSLLNWKGKNGNLTRAVIQSDVIILNLDPAKFNSVTQYEERVWEMVAQLAQALTAAQEKGHNEFKTIIFKSIVPLKDEKTAFIRHIDNRLRIAYKEFEVIYQLSITPREPSTDQMKDEKVIFGTLDGKPPGGRWALESLYDFSKATITQARDVEAAQYFILLYLAGKMSAFNSLEQLAVQIGADANAYRLGAGLDSRHKTNHTRGSLGFSGWPLRVAKEFLARAEEAQVEQKDSEGRFAFEQLQKIIQSILSVNETQVRRMQDLIRRHMPRFTVHTQRPLEGRHVVILGVANKPDGKYVTDSPVLEMIKFFKREGVRELTIFDPHVDQESFTAWYEAQKQLDRSYEGMLKSVRFIRDSGRLNRQLGRASMVLIGMAHPEIEALNPEFLANTLKRTNGPSAPVFDGWNIYGVQPDGRRPDEKTLFSLKAVQESELNYIPLSRQPVGPAFQSETSFFTRLYESASEVKQVIQGDQADADSVLRPAEFLKPSLRVAVIGGGYVGLVQALKFAEDGHQVTVADISSEKIEALNRGEVPIYEPGLDELLRKHRGKNISFTTDIKAAMRNAQGIFVAVGTPSDSDGSIDLKYIVGDNSDGRLQVSQNHRVNSVIRDVGELITQLKAEQGALKPDDKKIVVIKSTVTPDVFDKAKRVLSSSFNLEPGVDYYFGSNPEFLKEGSALEDVLYPDRIVYGVDPAMSPEAIQHVESFLLSLSYPHLENLDRERKANLRSVPPVRVLVTDIRSAPLAKYMANGKLAFDISLANILAPVAAFYGASYVEISKIMRAHPRISAKTFLEEGCGYGGSCFPKDQRAITSFMRKNGVNPELLESADTINEYVKSHAFVGFAVESITGRRWNRTLTAKPLDDMQIAVWGLAFKSETDDVRESPAFSVIHGLIKAGARVIAHDPNHGARKNFVQSIGRWKSEVDQHKREVLQALEEASETQKLVIVENPHEATRGSDALVILTDWKQYQVRHETARPDGIDYKRVYDDLTPRPDGVPIVAGRRIQRLIHPSELAEIGFDVFMVGQPTVRARRSELRFHMLTIPPPANLAAMGVLMDLAHQTGEQVPAGKARETMNQIFGLVNTTDTTGVLVTYQALTAGSGIHVTTPVLLALRRFAEVSGHRIAVLISDDNILGRLIDENVNAHLPPEKQVIKAKGYEAAKTELHAEGVSAVHVIASQDESHGPQNALLRRIGDSVQFISTQDGLFSALGITRELADSFRSELKLAYSA</sequence>
<keyword evidence="11" id="KW-0175">Coiled coil</keyword>
<dbReference type="PANTHER" id="PTHR43750:SF3">
    <property type="entry name" value="UDP-GLUCOSE 6-DEHYDROGENASE TUAD"/>
    <property type="match status" value="1"/>
</dbReference>
<evidence type="ECO:0000313" key="13">
    <source>
        <dbReference type="EMBL" id="PIQ86364.1"/>
    </source>
</evidence>
<feature type="binding site" evidence="9">
    <location>
        <begin position="1018"/>
        <end position="1022"/>
    </location>
    <ligand>
        <name>substrate</name>
    </ligand>
</feature>
<comment type="caution">
    <text evidence="13">The sequence shown here is derived from an EMBL/GenBank/DDBJ whole genome shotgun (WGS) entry which is preliminary data.</text>
</comment>
<feature type="binding site" evidence="9">
    <location>
        <position position="972"/>
    </location>
    <ligand>
        <name>substrate</name>
    </ligand>
</feature>
<feature type="binding site" evidence="10">
    <location>
        <position position="1108"/>
    </location>
    <ligand>
        <name>NAD(+)</name>
        <dbReference type="ChEBI" id="CHEBI:57540"/>
    </ligand>
</feature>
<feature type="binding site" evidence="10">
    <location>
        <position position="864"/>
    </location>
    <ligand>
        <name>NAD(+)</name>
        <dbReference type="ChEBI" id="CHEBI:57540"/>
    </ligand>
</feature>
<dbReference type="InterPro" id="IPR028357">
    <property type="entry name" value="UDPglc_DH_bac"/>
</dbReference>
<dbReference type="EC" id="1.1.1.22" evidence="3"/>
<feature type="coiled-coil region" evidence="11">
    <location>
        <begin position="1143"/>
        <end position="1170"/>
    </location>
</feature>
<feature type="binding site" evidence="10">
    <location>
        <position position="900"/>
    </location>
    <ligand>
        <name>NAD(+)</name>
        <dbReference type="ChEBI" id="CHEBI:57540"/>
    </ligand>
</feature>
<evidence type="ECO:0000256" key="11">
    <source>
        <dbReference type="SAM" id="Coils"/>
    </source>
</evidence>
<gene>
    <name evidence="13" type="ORF">COV74_05050</name>
</gene>
<dbReference type="InterPro" id="IPR036220">
    <property type="entry name" value="UDP-Glc/GDP-Man_DH_C_sf"/>
</dbReference>
<feature type="binding site" evidence="10">
    <location>
        <position position="750"/>
    </location>
    <ligand>
        <name>NAD(+)</name>
        <dbReference type="ChEBI" id="CHEBI:57540"/>
    </ligand>
</feature>
<feature type="binding site" evidence="9">
    <location>
        <begin position="897"/>
        <end position="900"/>
    </location>
    <ligand>
        <name>substrate</name>
    </ligand>
</feature>
<dbReference type="GO" id="GO:0006065">
    <property type="term" value="P:UDP-glucuronate biosynthetic process"/>
    <property type="evidence" value="ECO:0007669"/>
    <property type="project" value="UniProtKB-UniPathway"/>
</dbReference>
<dbReference type="UniPathway" id="UPA00038">
    <property type="reaction ID" value="UER00491"/>
</dbReference>
<dbReference type="Pfam" id="PF00984">
    <property type="entry name" value="UDPG_MGDP_dh"/>
    <property type="match status" value="1"/>
</dbReference>
<dbReference type="SUPFAM" id="SSF48179">
    <property type="entry name" value="6-phosphogluconate dehydrogenase C-terminal domain-like"/>
    <property type="match status" value="1"/>
</dbReference>
<organism evidence="13 14">
    <name type="scientific">Candidatus Abzuiibacterium crystallinum</name>
    <dbReference type="NCBI Taxonomy" id="1974748"/>
    <lineage>
        <taxon>Bacteria</taxon>
        <taxon>Pseudomonadati</taxon>
        <taxon>Candidatus Omnitrophota</taxon>
        <taxon>Candidatus Abzuiibacterium</taxon>
    </lineage>
</organism>
<dbReference type="Pfam" id="PF03720">
    <property type="entry name" value="UDPG_MGDP_dh_C"/>
    <property type="match status" value="2"/>
</dbReference>
<dbReference type="GO" id="GO:0051287">
    <property type="term" value="F:NAD binding"/>
    <property type="evidence" value="ECO:0007669"/>
    <property type="project" value="InterPro"/>
</dbReference>
<dbReference type="SUPFAM" id="SSF52413">
    <property type="entry name" value="UDP-glucose/GDP-mannose dehydrogenase C-terminal domain"/>
    <property type="match status" value="2"/>
</dbReference>
<evidence type="ECO:0000313" key="14">
    <source>
        <dbReference type="Proteomes" id="UP000230859"/>
    </source>
</evidence>
<protein>
    <recommendedName>
        <fullName evidence="4">UDP-glucose 6-dehydrogenase</fullName>
        <ecNumber evidence="3">1.1.1.22</ecNumber>
    </recommendedName>
</protein>
<evidence type="ECO:0000256" key="2">
    <source>
        <dbReference type="ARBA" id="ARBA00006601"/>
    </source>
</evidence>
<dbReference type="InterPro" id="IPR017476">
    <property type="entry name" value="UDP-Glc/GDP-Man"/>
</dbReference>
<dbReference type="InterPro" id="IPR001732">
    <property type="entry name" value="UDP-Glc/GDP-Man_DH_N"/>
</dbReference>
<feature type="domain" description="UDP-glucose/GDP-mannose dehydrogenase C-terminal" evidence="12">
    <location>
        <begin position="1094"/>
        <end position="1215"/>
    </location>
</feature>
<proteinExistence type="inferred from homology"/>
<dbReference type="Proteomes" id="UP000230859">
    <property type="component" value="Unassembled WGS sequence"/>
</dbReference>
<dbReference type="Gene3D" id="3.40.50.720">
    <property type="entry name" value="NAD(P)-binding Rossmann-like Domain"/>
    <property type="match status" value="3"/>
</dbReference>
<evidence type="ECO:0000256" key="8">
    <source>
        <dbReference type="PIRSR" id="PIRSR500134-1"/>
    </source>
</evidence>
<feature type="binding site" evidence="10">
    <location>
        <position position="800"/>
    </location>
    <ligand>
        <name>NAD(+)</name>
        <dbReference type="ChEBI" id="CHEBI:57540"/>
    </ligand>
</feature>
<feature type="binding site" evidence="9">
    <location>
        <position position="1101"/>
    </location>
    <ligand>
        <name>substrate</name>
    </ligand>
</feature>
<name>A0A2H0LRS4_9BACT</name>
<dbReference type="SUPFAM" id="SSF51735">
    <property type="entry name" value="NAD(P)-binding Rossmann-fold domains"/>
    <property type="match status" value="1"/>
</dbReference>
<dbReference type="EMBL" id="PCVY01000045">
    <property type="protein sequence ID" value="PIQ86364.1"/>
    <property type="molecule type" value="Genomic_DNA"/>
</dbReference>
<accession>A0A2H0LRS4</accession>
<evidence type="ECO:0000256" key="4">
    <source>
        <dbReference type="ARBA" id="ARBA00015132"/>
    </source>
</evidence>
<keyword evidence="6 10" id="KW-0520">NAD</keyword>
<comment type="catalytic activity">
    <reaction evidence="7">
        <text>UDP-alpha-D-glucose + 2 NAD(+) + H2O = UDP-alpha-D-glucuronate + 2 NADH + 3 H(+)</text>
        <dbReference type="Rhea" id="RHEA:23596"/>
        <dbReference type="ChEBI" id="CHEBI:15377"/>
        <dbReference type="ChEBI" id="CHEBI:15378"/>
        <dbReference type="ChEBI" id="CHEBI:57540"/>
        <dbReference type="ChEBI" id="CHEBI:57945"/>
        <dbReference type="ChEBI" id="CHEBI:58052"/>
        <dbReference type="ChEBI" id="CHEBI:58885"/>
        <dbReference type="EC" id="1.1.1.22"/>
    </reaction>
</comment>
<dbReference type="InterPro" id="IPR014026">
    <property type="entry name" value="UDP-Glc/GDP-Man_DH_dimer"/>
</dbReference>
<feature type="binding site" evidence="10">
    <location>
        <position position="1032"/>
    </location>
    <ligand>
        <name>NAD(+)</name>
        <dbReference type="ChEBI" id="CHEBI:57540"/>
    </ligand>
</feature>
<dbReference type="InterPro" id="IPR036291">
    <property type="entry name" value="NAD(P)-bd_dom_sf"/>
</dbReference>
<comment type="similarity">
    <text evidence="2">Belongs to the UDP-glucose/GDP-mannose dehydrogenase family.</text>
</comment>
<dbReference type="InterPro" id="IPR008927">
    <property type="entry name" value="6-PGluconate_DH-like_C_sf"/>
</dbReference>
<dbReference type="PIRSF" id="PIRSF500134">
    <property type="entry name" value="UDPglc_DH_bac"/>
    <property type="match status" value="1"/>
</dbReference>
<dbReference type="GO" id="GO:0000271">
    <property type="term" value="P:polysaccharide biosynthetic process"/>
    <property type="evidence" value="ECO:0007669"/>
    <property type="project" value="InterPro"/>
</dbReference>
<keyword evidence="5" id="KW-0560">Oxidoreductase</keyword>
<evidence type="ECO:0000256" key="6">
    <source>
        <dbReference type="ARBA" id="ARBA00023027"/>
    </source>
</evidence>
<evidence type="ECO:0000256" key="3">
    <source>
        <dbReference type="ARBA" id="ARBA00012954"/>
    </source>
</evidence>
<feature type="domain" description="UDP-glucose/GDP-mannose dehydrogenase C-terminal" evidence="12">
    <location>
        <begin position="512"/>
        <end position="637"/>
    </location>
</feature>
<evidence type="ECO:0000256" key="10">
    <source>
        <dbReference type="PIRSR" id="PIRSR500134-3"/>
    </source>
</evidence>
<feature type="binding site" evidence="9">
    <location>
        <position position="1026"/>
    </location>
    <ligand>
        <name>substrate</name>
    </ligand>
</feature>
<dbReference type="SMART" id="SM00984">
    <property type="entry name" value="UDPG_MGDP_dh_C"/>
    <property type="match status" value="2"/>
</dbReference>
<dbReference type="InterPro" id="IPR014027">
    <property type="entry name" value="UDP-Glc/GDP-Man_DH_C"/>
</dbReference>
<reference evidence="13 14" key="1">
    <citation type="submission" date="2017-09" db="EMBL/GenBank/DDBJ databases">
        <title>Depth-based differentiation of microbial function through sediment-hosted aquifers and enrichment of novel symbionts in the deep terrestrial subsurface.</title>
        <authorList>
            <person name="Probst A.J."/>
            <person name="Ladd B."/>
            <person name="Jarett J.K."/>
            <person name="Geller-Mcgrath D.E."/>
            <person name="Sieber C.M."/>
            <person name="Emerson J.B."/>
            <person name="Anantharaman K."/>
            <person name="Thomas B.C."/>
            <person name="Malmstrom R."/>
            <person name="Stieglmeier M."/>
            <person name="Klingl A."/>
            <person name="Woyke T."/>
            <person name="Ryan C.M."/>
            <person name="Banfield J.F."/>
        </authorList>
    </citation>
    <scope>NUCLEOTIDE SEQUENCE [LARGE SCALE GENOMIC DNA]</scope>
    <source>
        <strain evidence="13">CG11_big_fil_rev_8_21_14_0_20_45_26</strain>
    </source>
</reference>